<feature type="domain" description="Myb/SANT-like" evidence="1">
    <location>
        <begin position="28"/>
        <end position="113"/>
    </location>
</feature>
<evidence type="ECO:0000259" key="1">
    <source>
        <dbReference type="Pfam" id="PF12776"/>
    </source>
</evidence>
<gene>
    <name evidence="2" type="ordered locus">LOC_Os10g10140</name>
</gene>
<protein>
    <recommendedName>
        <fullName evidence="1">Myb/SANT-like domain-containing protein</fullName>
    </recommendedName>
</protein>
<reference evidence="2" key="2">
    <citation type="submission" date="2003-05" db="EMBL/GenBank/DDBJ databases">
        <authorList>
            <person name="Buell C.R."/>
            <person name="Wing R.A."/>
            <person name="McCombie W.R."/>
            <person name="Messing J."/>
            <person name="Yuan Q."/>
            <person name="Ouyang S."/>
        </authorList>
    </citation>
    <scope>NUCLEOTIDE SEQUENCE</scope>
</reference>
<dbReference type="PANTHER" id="PTHR31704">
    <property type="entry name" value="MYB/SANT-LIKE DNA-BINDING DOMAIN PROTEIN-RELATED"/>
    <property type="match status" value="1"/>
</dbReference>
<reference evidence="2" key="3">
    <citation type="submission" date="2006-07" db="EMBL/GenBank/DDBJ databases">
        <authorList>
            <person name="Buell R."/>
        </authorList>
    </citation>
    <scope>NUCLEOTIDE SEQUENCE</scope>
</reference>
<name>Q33AH1_ORYSJ</name>
<accession>Q33AH1</accession>
<evidence type="ECO:0000313" key="2">
    <source>
        <dbReference type="EMBL" id="ABB46954.1"/>
    </source>
</evidence>
<dbReference type="AlphaFoldDB" id="Q33AH1"/>
<dbReference type="PANTHER" id="PTHR31704:SF37">
    <property type="entry name" value="HEAT SHOCK PROTEIN"/>
    <property type="match status" value="1"/>
</dbReference>
<organism evidence="2">
    <name type="scientific">Oryza sativa subsp. japonica</name>
    <name type="common">Rice</name>
    <dbReference type="NCBI Taxonomy" id="39947"/>
    <lineage>
        <taxon>Eukaryota</taxon>
        <taxon>Viridiplantae</taxon>
        <taxon>Streptophyta</taxon>
        <taxon>Embryophyta</taxon>
        <taxon>Tracheophyta</taxon>
        <taxon>Spermatophyta</taxon>
        <taxon>Magnoliopsida</taxon>
        <taxon>Liliopsida</taxon>
        <taxon>Poales</taxon>
        <taxon>Poaceae</taxon>
        <taxon>BOP clade</taxon>
        <taxon>Oryzoideae</taxon>
        <taxon>Oryzeae</taxon>
        <taxon>Oryzinae</taxon>
        <taxon>Oryza</taxon>
        <taxon>Oryza sativa</taxon>
    </lineage>
</organism>
<dbReference type="EMBL" id="DP000086">
    <property type="protein sequence ID" value="ABB46954.1"/>
    <property type="molecule type" value="Genomic_DNA"/>
</dbReference>
<proteinExistence type="predicted"/>
<sequence>MAGGRPVGGDVTLSQKIRQKYDNFDLLMFVEIYRDEIYAGGITSNGPNQYGYRNIQQKLKAQLNEDFSKQKIKNSWDVTHRRYANWCHLQSSATDLGRDPESGTIIAPDEWWKGVLMVKYYDLRTVDTNNGGKGTTVKYITSKQLLSGAQMRASKRKQLEILARARQ</sequence>
<dbReference type="InterPro" id="IPR024752">
    <property type="entry name" value="Myb/SANT-like_dom"/>
</dbReference>
<reference evidence="2" key="1">
    <citation type="journal article" date="2003" name="Science">
        <title>In-depth view of structure, activity, and evolution of rice chromosome 10.</title>
        <authorList>
            <consortium name="Rice Chromosome 10 Sequencing Consortium"/>
        </authorList>
    </citation>
    <scope>NUCLEOTIDE SEQUENCE [LARGE SCALE GENOMIC DNA]</scope>
</reference>
<dbReference type="Pfam" id="PF12776">
    <property type="entry name" value="Myb_DNA-bind_3"/>
    <property type="match status" value="1"/>
</dbReference>